<evidence type="ECO:0000313" key="1">
    <source>
        <dbReference type="EMBL" id="GET36588.1"/>
    </source>
</evidence>
<name>A0AAV3X3J3_9CYAN</name>
<accession>A0AAV3X3J3</accession>
<comment type="caution">
    <text evidence="1">The sequence shown here is derived from an EMBL/GenBank/DDBJ whole genome shotgun (WGS) entry which is preliminary data.</text>
</comment>
<sequence length="66" mass="7350">MFASFILNRRLPDVGEKKVYGTVTNGQVWRFIALTPALEVLIDLNDRYLTPIDDLLGTLNALATAN</sequence>
<reference evidence="1" key="1">
    <citation type="submission" date="2019-10" db="EMBL/GenBank/DDBJ databases">
        <title>Draft genome sequece of Microseira wollei NIES-4236.</title>
        <authorList>
            <person name="Yamaguchi H."/>
            <person name="Suzuki S."/>
            <person name="Kawachi M."/>
        </authorList>
    </citation>
    <scope>NUCLEOTIDE SEQUENCE</scope>
    <source>
        <strain evidence="1">NIES-4236</strain>
    </source>
</reference>
<protein>
    <submittedName>
        <fullName evidence="1">Uncharacterized protein</fullName>
    </submittedName>
</protein>
<dbReference type="EMBL" id="BLAY01000015">
    <property type="protein sequence ID" value="GET36588.1"/>
    <property type="molecule type" value="Genomic_DNA"/>
</dbReference>
<dbReference type="AlphaFoldDB" id="A0AAV3X3J3"/>
<gene>
    <name evidence="1" type="ORF">MiSe_13390</name>
</gene>
<dbReference type="RefSeq" id="WP_226576441.1">
    <property type="nucleotide sequence ID" value="NZ_BLAY01000015.1"/>
</dbReference>
<proteinExistence type="predicted"/>
<evidence type="ECO:0000313" key="2">
    <source>
        <dbReference type="Proteomes" id="UP001050975"/>
    </source>
</evidence>
<keyword evidence="2" id="KW-1185">Reference proteome</keyword>
<organism evidence="1 2">
    <name type="scientific">Microseira wollei NIES-4236</name>
    <dbReference type="NCBI Taxonomy" id="2530354"/>
    <lineage>
        <taxon>Bacteria</taxon>
        <taxon>Bacillati</taxon>
        <taxon>Cyanobacteriota</taxon>
        <taxon>Cyanophyceae</taxon>
        <taxon>Oscillatoriophycideae</taxon>
        <taxon>Aerosakkonematales</taxon>
        <taxon>Aerosakkonemataceae</taxon>
        <taxon>Microseira</taxon>
    </lineage>
</organism>
<dbReference type="Proteomes" id="UP001050975">
    <property type="component" value="Unassembled WGS sequence"/>
</dbReference>